<dbReference type="PANTHER" id="PTHR35394">
    <property type="entry name" value="DUF3176 DOMAIN-CONTAINING PROTEIN"/>
    <property type="match status" value="1"/>
</dbReference>
<feature type="transmembrane region" description="Helical" evidence="2">
    <location>
        <begin position="129"/>
        <end position="151"/>
    </location>
</feature>
<gene>
    <name evidence="3" type="ORF">IWZ03DRAFT_429543</name>
</gene>
<evidence type="ECO:0000256" key="1">
    <source>
        <dbReference type="SAM" id="MobiDB-lite"/>
    </source>
</evidence>
<keyword evidence="2" id="KW-0812">Transmembrane</keyword>
<reference evidence="3 4" key="1">
    <citation type="submission" date="2024-04" db="EMBL/GenBank/DDBJ databases">
        <title>Phyllosticta paracitricarpa is synonymous to the EU quarantine fungus P. citricarpa based on phylogenomic analyses.</title>
        <authorList>
            <consortium name="Lawrence Berkeley National Laboratory"/>
            <person name="Van Ingen-Buijs V.A."/>
            <person name="Van Westerhoven A.C."/>
            <person name="Haridas S."/>
            <person name="Skiadas P."/>
            <person name="Martin F."/>
            <person name="Groenewald J.Z."/>
            <person name="Crous P.W."/>
            <person name="Seidl M.F."/>
        </authorList>
    </citation>
    <scope>NUCLEOTIDE SEQUENCE [LARGE SCALE GENOMIC DNA]</scope>
    <source>
        <strain evidence="3 4">CBS 123371</strain>
    </source>
</reference>
<keyword evidence="4" id="KW-1185">Reference proteome</keyword>
<feature type="transmembrane region" description="Helical" evidence="2">
    <location>
        <begin position="544"/>
        <end position="561"/>
    </location>
</feature>
<dbReference type="InterPro" id="IPR021514">
    <property type="entry name" value="DUF3176"/>
</dbReference>
<sequence length="605" mass="66338">MLDDVPLRTPCRNFKKRKAVRFEGPNLHPAIYMSTGSDRGSLVLRTAEISRRAASASSTRSSQSTIISEVEDALQTSGEATAPKKPHETTSEPRNSHQARPPELNSLLETGPEKKKRPHLDKTLIRDAWIWEILSIALSFIALAVMAGILYKIDDKPLNWWTLPIRPNSLISIPAAIAKAALVLPATESISQLKWLYVGSSSRRLTDLQRFDDASRGPWGSFTFLIYPSRSITAIGPTASTPSAYAYDAGIVRGSGATFDSDSKDDQMQGAMFAGAYGLSSGSLLQCPTGNCTWDPCVTLRVCSSCLDVTAECDQTCSSNSKSDSVSFCSYTTRNDITLGLEIEADGQVRSTQLNSTVRHGFAMEDGGITQSIILRIPLMEGEDIPTPEDVEIQQCTFSWCLRAYLVQSMENAVATPVSSVNSRLRFAEIDSSDYYSIVTGAGEQFLTVMSDNGDIYQINYSNQESISNLLGHLLTIKMSFVVGTGATSDQSFGLDRTLYKSSNLSALFQNVADEMTARLRRSDNVTQVSGEATRTETYICVDWLWFILPVALALGTFLLLQLSMGGYEEAGATDKLSEIESIAESLESQLRRNDAERLKFIIEH</sequence>
<evidence type="ECO:0000256" key="2">
    <source>
        <dbReference type="SAM" id="Phobius"/>
    </source>
</evidence>
<protein>
    <submittedName>
        <fullName evidence="3">Uncharacterized protein</fullName>
    </submittedName>
</protein>
<keyword evidence="2" id="KW-0472">Membrane</keyword>
<feature type="region of interest" description="Disordered" evidence="1">
    <location>
        <begin position="75"/>
        <end position="116"/>
    </location>
</feature>
<evidence type="ECO:0000313" key="4">
    <source>
        <dbReference type="Proteomes" id="UP001363622"/>
    </source>
</evidence>
<feature type="compositionally biased region" description="Basic and acidic residues" evidence="1">
    <location>
        <begin position="85"/>
        <end position="95"/>
    </location>
</feature>
<dbReference type="Proteomes" id="UP001363622">
    <property type="component" value="Unassembled WGS sequence"/>
</dbReference>
<organism evidence="3 4">
    <name type="scientific">Phyllosticta citriasiana</name>
    <dbReference type="NCBI Taxonomy" id="595635"/>
    <lineage>
        <taxon>Eukaryota</taxon>
        <taxon>Fungi</taxon>
        <taxon>Dikarya</taxon>
        <taxon>Ascomycota</taxon>
        <taxon>Pezizomycotina</taxon>
        <taxon>Dothideomycetes</taxon>
        <taxon>Dothideomycetes incertae sedis</taxon>
        <taxon>Botryosphaeriales</taxon>
        <taxon>Phyllostictaceae</taxon>
        <taxon>Phyllosticta</taxon>
    </lineage>
</organism>
<comment type="caution">
    <text evidence="3">The sequence shown here is derived from an EMBL/GenBank/DDBJ whole genome shotgun (WGS) entry which is preliminary data.</text>
</comment>
<dbReference type="Pfam" id="PF11374">
    <property type="entry name" value="DUF3176"/>
    <property type="match status" value="1"/>
</dbReference>
<dbReference type="PANTHER" id="PTHR35394:SF5">
    <property type="entry name" value="DUF3176 DOMAIN-CONTAINING PROTEIN"/>
    <property type="match status" value="1"/>
</dbReference>
<evidence type="ECO:0000313" key="3">
    <source>
        <dbReference type="EMBL" id="KAK7524457.1"/>
    </source>
</evidence>
<accession>A0ABR1L2G8</accession>
<proteinExistence type="predicted"/>
<keyword evidence="2" id="KW-1133">Transmembrane helix</keyword>
<dbReference type="EMBL" id="JBBPHU010000001">
    <property type="protein sequence ID" value="KAK7524457.1"/>
    <property type="molecule type" value="Genomic_DNA"/>
</dbReference>
<name>A0ABR1L2G8_9PEZI</name>